<comment type="caution">
    <text evidence="2">The sequence shown here is derived from an EMBL/GenBank/DDBJ whole genome shotgun (WGS) entry which is preliminary data.</text>
</comment>
<evidence type="ECO:0000313" key="3">
    <source>
        <dbReference type="EMBL" id="RJP78286.1"/>
    </source>
</evidence>
<feature type="transmembrane region" description="Helical" evidence="1">
    <location>
        <begin position="26"/>
        <end position="43"/>
    </location>
</feature>
<evidence type="ECO:0000256" key="1">
    <source>
        <dbReference type="SAM" id="Phobius"/>
    </source>
</evidence>
<evidence type="ECO:0000313" key="2">
    <source>
        <dbReference type="EMBL" id="RJP10553.1"/>
    </source>
</evidence>
<reference evidence="2" key="2">
    <citation type="submission" date="2018-02" db="EMBL/GenBank/DDBJ databases">
        <authorList>
            <person name="Cohen D.B."/>
            <person name="Kent A.D."/>
        </authorList>
    </citation>
    <scope>NUCLEOTIDE SEQUENCE</scope>
    <source>
        <strain evidence="2">Spain3473</strain>
        <strain evidence="3">Spain939</strain>
    </source>
</reference>
<dbReference type="EMBL" id="PTTJ01000101">
    <property type="protein sequence ID" value="RJP10553.1"/>
    <property type="molecule type" value="Genomic_DNA"/>
</dbReference>
<keyword evidence="1" id="KW-0812">Transmembrane</keyword>
<dbReference type="EMBL" id="PTQV01000087">
    <property type="protein sequence ID" value="RJP78286.1"/>
    <property type="molecule type" value="Genomic_DNA"/>
</dbReference>
<gene>
    <name evidence="3" type="ORF">C5O68_11095</name>
    <name evidence="2" type="ORF">C5O69_08115</name>
</gene>
<keyword evidence="1" id="KW-1133">Transmembrane helix</keyword>
<accession>A0A3A4MH42</accession>
<dbReference type="Proteomes" id="UP000265600">
    <property type="component" value="Unassembled WGS sequence"/>
</dbReference>
<name>A0A3A4MH42_9STRE</name>
<organism evidence="2 4">
    <name type="scientific">Streptococcus pseudopneumoniae</name>
    <dbReference type="NCBI Taxonomy" id="257758"/>
    <lineage>
        <taxon>Bacteria</taxon>
        <taxon>Bacillati</taxon>
        <taxon>Bacillota</taxon>
        <taxon>Bacilli</taxon>
        <taxon>Lactobacillales</taxon>
        <taxon>Streptococcaceae</taxon>
        <taxon>Streptococcus</taxon>
    </lineage>
</organism>
<feature type="transmembrane region" description="Helical" evidence="1">
    <location>
        <begin position="194"/>
        <end position="215"/>
    </location>
</feature>
<feature type="transmembrane region" description="Helical" evidence="1">
    <location>
        <begin position="164"/>
        <end position="188"/>
    </location>
</feature>
<proteinExistence type="predicted"/>
<reference evidence="4 5" key="1">
    <citation type="submission" date="2018-02" db="EMBL/GenBank/DDBJ databases">
        <authorList>
            <person name="Handem S."/>
        </authorList>
    </citation>
    <scope>NUCLEOTIDE SEQUENCE [LARGE SCALE GENOMIC DNA]</scope>
    <source>
        <strain evidence="4">Spain3473</strain>
        <strain evidence="5">Spain939</strain>
    </source>
</reference>
<keyword evidence="1" id="KW-0472">Membrane</keyword>
<feature type="transmembrane region" description="Helical" evidence="1">
    <location>
        <begin position="134"/>
        <end position="157"/>
    </location>
</feature>
<protein>
    <submittedName>
        <fullName evidence="2">Uncharacterized protein</fullName>
    </submittedName>
</protein>
<dbReference type="AlphaFoldDB" id="A0A3A4MH42"/>
<sequence>MSLIWCLKNMKIMFKNFNNILLKRKIVLLLRIVLMMILINYLLSTAVQKQDVFLFFKRELISIFSYNDYSEVNLEIPKLLLNLSLFMVGWLSVILLETDLADHYHHLIRYQSSSFFDYTRKRLVVISKFFTQDLFVWFLGLLPLGIHFKTVVLFFLLAQLMMLYLLLSYLIALISAGAGFSFFLYFLAFVGQEWMMDHIVTVYLGLLSLLVILIVSRLEEKFKKG</sequence>
<evidence type="ECO:0000313" key="5">
    <source>
        <dbReference type="Proteomes" id="UP000266144"/>
    </source>
</evidence>
<evidence type="ECO:0000313" key="4">
    <source>
        <dbReference type="Proteomes" id="UP000265600"/>
    </source>
</evidence>
<dbReference type="Proteomes" id="UP000266144">
    <property type="component" value="Unassembled WGS sequence"/>
</dbReference>